<dbReference type="GO" id="GO:0061709">
    <property type="term" value="P:reticulophagy"/>
    <property type="evidence" value="ECO:0007669"/>
    <property type="project" value="TreeGrafter"/>
</dbReference>
<evidence type="ECO:0000256" key="4">
    <source>
        <dbReference type="ARBA" id="ARBA00018070"/>
    </source>
</evidence>
<evidence type="ECO:0000313" key="15">
    <source>
        <dbReference type="Proteomes" id="UP000288725"/>
    </source>
</evidence>
<organism evidence="14 15">
    <name type="scientific">Verticillium dahliae</name>
    <name type="common">Verticillium wilt</name>
    <dbReference type="NCBI Taxonomy" id="27337"/>
    <lineage>
        <taxon>Eukaryota</taxon>
        <taxon>Fungi</taxon>
        <taxon>Dikarya</taxon>
        <taxon>Ascomycota</taxon>
        <taxon>Pezizomycotina</taxon>
        <taxon>Sordariomycetes</taxon>
        <taxon>Hypocreomycetidae</taxon>
        <taxon>Glomerellales</taxon>
        <taxon>Plectosphaerellaceae</taxon>
        <taxon>Verticillium</taxon>
    </lineage>
</organism>
<dbReference type="GO" id="GO:0034045">
    <property type="term" value="C:phagophore assembly site membrane"/>
    <property type="evidence" value="ECO:0007669"/>
    <property type="project" value="UniProtKB-SubCell"/>
</dbReference>
<dbReference type="GO" id="GO:0000422">
    <property type="term" value="P:autophagy of mitochondrion"/>
    <property type="evidence" value="ECO:0007669"/>
    <property type="project" value="TreeGrafter"/>
</dbReference>
<feature type="compositionally biased region" description="Low complexity" evidence="13">
    <location>
        <begin position="596"/>
        <end position="610"/>
    </location>
</feature>
<evidence type="ECO:0000313" key="14">
    <source>
        <dbReference type="EMBL" id="RXG45631.1"/>
    </source>
</evidence>
<dbReference type="GO" id="GO:0005789">
    <property type="term" value="C:endoplasmic reticulum membrane"/>
    <property type="evidence" value="ECO:0007669"/>
    <property type="project" value="UniProtKB-SubCell"/>
</dbReference>
<keyword evidence="6" id="KW-0256">Endoplasmic reticulum</keyword>
<comment type="catalytic activity">
    <reaction evidence="12">
        <text>a 1,2-diacyl-sn-glycero-3-phosphocholine(in) = a 1,2-diacyl-sn-glycero-3-phosphocholine(out)</text>
        <dbReference type="Rhea" id="RHEA:38571"/>
        <dbReference type="ChEBI" id="CHEBI:57643"/>
    </reaction>
</comment>
<comment type="catalytic activity">
    <reaction evidence="10">
        <text>a 1,2-diacyl-sn-glycero-3-phospho-L-serine(in) = a 1,2-diacyl-sn-glycero-3-phospho-L-serine(out)</text>
        <dbReference type="Rhea" id="RHEA:38663"/>
        <dbReference type="ChEBI" id="CHEBI:57262"/>
    </reaction>
</comment>
<reference evidence="14 15" key="1">
    <citation type="submission" date="2018-12" db="EMBL/GenBank/DDBJ databases">
        <title>Genome of Verticillium dahliae isolate Getta Getta.</title>
        <authorList>
            <person name="Gardiner D.M."/>
        </authorList>
    </citation>
    <scope>NUCLEOTIDE SEQUENCE [LARGE SCALE GENOMIC DNA]</scope>
    <source>
        <strain evidence="14 15">Getta Getta</strain>
    </source>
</reference>
<evidence type="ECO:0000256" key="9">
    <source>
        <dbReference type="ARBA" id="ARBA00023136"/>
    </source>
</evidence>
<feature type="region of interest" description="Disordered" evidence="13">
    <location>
        <begin position="1664"/>
        <end position="1683"/>
    </location>
</feature>
<evidence type="ECO:0000256" key="3">
    <source>
        <dbReference type="ARBA" id="ARBA00009714"/>
    </source>
</evidence>
<dbReference type="Pfam" id="PF13329">
    <property type="entry name" value="ATG2_CAD"/>
    <property type="match status" value="2"/>
</dbReference>
<evidence type="ECO:0000256" key="13">
    <source>
        <dbReference type="SAM" id="MobiDB-lite"/>
    </source>
</evidence>
<dbReference type="PANTHER" id="PTHR13190:SF1">
    <property type="entry name" value="AUTOPHAGY-RELATED 2, ISOFORM A"/>
    <property type="match status" value="1"/>
</dbReference>
<accession>A0A444RWT1</accession>
<name>A0A444RWT1_VERDA</name>
<feature type="region of interest" description="Disordered" evidence="13">
    <location>
        <begin position="286"/>
        <end position="324"/>
    </location>
</feature>
<feature type="compositionally biased region" description="Low complexity" evidence="13">
    <location>
        <begin position="286"/>
        <end position="295"/>
    </location>
</feature>
<gene>
    <name evidence="14" type="ORF">VDGE_00198</name>
</gene>
<keyword evidence="9" id="KW-0472">Membrane</keyword>
<dbReference type="Proteomes" id="UP000288725">
    <property type="component" value="Chromosome 2"/>
</dbReference>
<evidence type="ECO:0000256" key="8">
    <source>
        <dbReference type="ARBA" id="ARBA00023055"/>
    </source>
</evidence>
<evidence type="ECO:0000256" key="11">
    <source>
        <dbReference type="ARBA" id="ARBA00024615"/>
    </source>
</evidence>
<sequence>MATFFQSFRSSTMPKRLLRYALSKLELLEEETLDIENLEFALGRNTVFEFKDVGMRLKKLESLLNLPPAFRLQRAKVLKLTVTIPMDFYTSPINIEVDGVDIRLSVVGGDEDKNKERAARKTRDEPDVVPDTLDLAASFLETQPLAEKRKLEEALASESQDLGASVATADSFASEEDEPGFGTGQALSLPFFLADFLQGIIDRTQIRIRGVIFQLDVEVPSDDSTAASDIVAFQIALDQIDVEGVTAESRNNQDDPLIQPKEGKRHIALSRIRAYLISEANVFSSFSRSPSMTSPAISQAPSFSERATPSPPPTSLQTTDLRQSSHVDNLASHPSMHHNDTMEDSVELNEIDEALLRDSEDALQIPYDLADEPGPEDENTHTPRASIYEDFPGSHADSYSASKPSDNAHGLAWGEWSSEPPPDLLEEALSSPLQGSFHVPTDAQQRSDSPTGPAATEPSEDDDLARSQLFTHEEAESMYMTGPSTRTYGVTKAGTIFCAASAWGILDLEKFRLGYATDDILSFDQSLQMRTSVMDKFPSPGADVSLKLIQTLDSIRTEITTLPLLVQLDLRRLDETFSWFGGLSSFLHMSSSMTASSSPSSKSQIQSPSKPRGVHFDTPINPDDKSASSLNKVDMRIGGFNLELRGKECSVGLETSAIKMVSRASGMGFAISKARLAGPYLKNGRRDPPIMVTLGSLRFDYQNSPTAQDLERLLELIIPSKAKFDQGDNEIMVDTLLRQRRKGAVLRINLEQFDIKVSHLSHLQCLPGLGEELARLAIVAKYLPEDDRPGLLTLGKIMDARASLDLGGKIGLVTANLKEFEAAQITIPSLIAFGIGSVSVRRNDSEDLVSSPSAAQLTSPVLMVRMVGDEIEPVIKVQMRAITIDYRVPTIMDVLGLGADATPQDFEASLAASVANLGDQAHHALTKDTKPTVSRRSGDLSKSNSKPMKVDILSKDCLIGLNPLKQPSKLFIVLTDAHLEVILPKDVNTQATLHLNKASLLLTDDVAKAATVDERNTERQRGGDAASQQVADLAARGYVNICFISAAKVLVRVTANPVDGEKRMDVEMRDDLLVLETCADSTQTLISLVNALTPPTPPTKENKYRTKVVPVQNLLASIAPEAFGRAEGAYDFDEDFPMAQGLGSDDEYDVTIESGSLPAASGLYQDEHVMEEVFDAGGSPISINSAAHASRTSDSNFNISSSDVSDGSGDLDIDENYFTHRQDLDSKARIWNSKQNSYDQAPADLVRRSPLRVTVRDVHVIWHLFDGYDWARTRDEITRTVEEVQTKALERRKAGPTTYEDEEDDDTAVIGDYLFNSIYIGIPAQYDPRDLAQMVNADLNDNATYTETESVATTAFTATGTRAGGAPRFKKRLRLGRSKHHKISFELQGVNLDLIVFPPDSGETQSSIDVRVQTLEVYDMVPTSTWKKFATYDQDAGEREMNTSMVRLELLNVKPHRDLAASEMVLRVTLLPLRLHVDQDALDFITRFFEFKDDKIPVHSSPSDVPFLQRVEIMDIPVQLDFKPKRVDYGGLKSGRTTEFMNFVILDQAHMTLRHAIIYGVQGFDRMGKTLNDIWMPDVKRNQLPGVLAGLAPVRSLVNIGSGFKNLVEIPIKEYQKDGRIFRSLQMGATAFARTTGTEMVKLGAKLAIGTQTALQGAEGLLTTRPPTAETTNWDGDDPADADDHQKQISLYADQPTGVIQGLRGGYQSLMRDLHSTRDAIIAVPGEVMDSQSAQGLARVLYKRAPTIVFRPAIGASKAIGKTLIGATNSLDPQNRRRAEEKYKRH</sequence>
<evidence type="ECO:0000256" key="6">
    <source>
        <dbReference type="ARBA" id="ARBA00022824"/>
    </source>
</evidence>
<evidence type="ECO:0000256" key="7">
    <source>
        <dbReference type="ARBA" id="ARBA00023006"/>
    </source>
</evidence>
<keyword evidence="7" id="KW-0072">Autophagy</keyword>
<dbReference type="GO" id="GO:0000045">
    <property type="term" value="P:autophagosome assembly"/>
    <property type="evidence" value="ECO:0007669"/>
    <property type="project" value="TreeGrafter"/>
</dbReference>
<dbReference type="GO" id="GO:0006869">
    <property type="term" value="P:lipid transport"/>
    <property type="evidence" value="ECO:0007669"/>
    <property type="project" value="UniProtKB-KW"/>
</dbReference>
<feature type="region of interest" description="Disordered" evidence="13">
    <location>
        <begin position="367"/>
        <end position="463"/>
    </location>
</feature>
<evidence type="ECO:0000256" key="5">
    <source>
        <dbReference type="ARBA" id="ARBA00022448"/>
    </source>
</evidence>
<evidence type="ECO:0000256" key="1">
    <source>
        <dbReference type="ARBA" id="ARBA00004406"/>
    </source>
</evidence>
<feature type="compositionally biased region" description="Polar residues" evidence="13">
    <location>
        <begin position="931"/>
        <end position="946"/>
    </location>
</feature>
<dbReference type="GO" id="GO:0043495">
    <property type="term" value="F:protein-membrane adaptor activity"/>
    <property type="evidence" value="ECO:0007669"/>
    <property type="project" value="TreeGrafter"/>
</dbReference>
<feature type="compositionally biased region" description="Polar residues" evidence="13">
    <location>
        <begin position="1665"/>
        <end position="1674"/>
    </location>
</feature>
<evidence type="ECO:0000256" key="12">
    <source>
        <dbReference type="ARBA" id="ARBA00024631"/>
    </source>
</evidence>
<keyword evidence="8" id="KW-0445">Lipid transport</keyword>
<evidence type="ECO:0000256" key="2">
    <source>
        <dbReference type="ARBA" id="ARBA00004623"/>
    </source>
</evidence>
<dbReference type="GO" id="GO:0061908">
    <property type="term" value="C:phagophore"/>
    <property type="evidence" value="ECO:0007669"/>
    <property type="project" value="TreeGrafter"/>
</dbReference>
<comment type="catalytic activity">
    <reaction evidence="11">
        <text>a 1,2-diacyl-sn-glycero-3-phosphoethanolamine(in) = a 1,2-diacyl-sn-glycero-3-phosphoethanolamine(out)</text>
        <dbReference type="Rhea" id="RHEA:38895"/>
        <dbReference type="ChEBI" id="CHEBI:64612"/>
    </reaction>
</comment>
<dbReference type="GO" id="GO:0034727">
    <property type="term" value="P:piecemeal microautophagy of the nucleus"/>
    <property type="evidence" value="ECO:0007669"/>
    <property type="project" value="TreeGrafter"/>
</dbReference>
<feature type="region of interest" description="Disordered" evidence="13">
    <location>
        <begin position="596"/>
        <end position="629"/>
    </location>
</feature>
<dbReference type="InterPro" id="IPR026849">
    <property type="entry name" value="ATG2"/>
</dbReference>
<proteinExistence type="inferred from homology"/>
<keyword evidence="5" id="KW-0813">Transport</keyword>
<dbReference type="PANTHER" id="PTHR13190">
    <property type="entry name" value="AUTOPHAGY-RELATED 2, ISOFORM A"/>
    <property type="match status" value="1"/>
</dbReference>
<evidence type="ECO:0000256" key="10">
    <source>
        <dbReference type="ARBA" id="ARBA00024479"/>
    </source>
</evidence>
<comment type="similarity">
    <text evidence="3">Belongs to the ATG2 family.</text>
</comment>
<dbReference type="GO" id="GO:0032266">
    <property type="term" value="F:phosphatidylinositol-3-phosphate binding"/>
    <property type="evidence" value="ECO:0007669"/>
    <property type="project" value="TreeGrafter"/>
</dbReference>
<feature type="compositionally biased region" description="Polar residues" evidence="13">
    <location>
        <begin position="296"/>
        <end position="307"/>
    </location>
</feature>
<feature type="region of interest" description="Disordered" evidence="13">
    <location>
        <begin position="924"/>
        <end position="946"/>
    </location>
</feature>
<dbReference type="EMBL" id="RSDZ01000057">
    <property type="protein sequence ID" value="RXG45631.1"/>
    <property type="molecule type" value="Genomic_DNA"/>
</dbReference>
<dbReference type="GO" id="GO:0061723">
    <property type="term" value="P:glycophagy"/>
    <property type="evidence" value="ECO:0007669"/>
    <property type="project" value="TreeGrafter"/>
</dbReference>
<comment type="subcellular location">
    <subcellularLocation>
        <location evidence="1">Endoplasmic reticulum membrane</location>
        <topology evidence="1">Peripheral membrane protein</topology>
    </subcellularLocation>
    <subcellularLocation>
        <location evidence="2">Preautophagosomal structure membrane</location>
        <topology evidence="2">Peripheral membrane protein</topology>
    </subcellularLocation>
</comment>
<protein>
    <recommendedName>
        <fullName evidence="4">Autophagy-related protein 2</fullName>
    </recommendedName>
</protein>
<comment type="caution">
    <text evidence="14">The sequence shown here is derived from an EMBL/GenBank/DDBJ whole genome shotgun (WGS) entry which is preliminary data.</text>
</comment>